<evidence type="ECO:0000256" key="1">
    <source>
        <dbReference type="ARBA" id="ARBA00001974"/>
    </source>
</evidence>
<feature type="domain" description="FAD dependent oxidoreductase" evidence="8">
    <location>
        <begin position="16"/>
        <end position="345"/>
    </location>
</feature>
<dbReference type="GO" id="GO:0005737">
    <property type="term" value="C:cytoplasm"/>
    <property type="evidence" value="ECO:0007669"/>
    <property type="project" value="TreeGrafter"/>
</dbReference>
<keyword evidence="3" id="KW-0285">Flavoprotein</keyword>
<keyword evidence="4 6" id="KW-0274">FAD</keyword>
<dbReference type="SMR" id="A0A427XML2"/>
<proteinExistence type="inferred from homology"/>
<evidence type="ECO:0000256" key="7">
    <source>
        <dbReference type="SAM" id="Phobius"/>
    </source>
</evidence>
<gene>
    <name evidence="9" type="ORF">EHS24_009628</name>
</gene>
<dbReference type="PIRSF" id="PIRSF000189">
    <property type="entry name" value="D-aa_oxidase"/>
    <property type="match status" value="1"/>
</dbReference>
<keyword evidence="7" id="KW-0472">Membrane</keyword>
<feature type="binding site" evidence="6">
    <location>
        <position position="234"/>
    </location>
    <ligand>
        <name>D-dopa</name>
        <dbReference type="ChEBI" id="CHEBI:149689"/>
    </ligand>
</feature>
<evidence type="ECO:0000256" key="6">
    <source>
        <dbReference type="PIRSR" id="PIRSR000189-1"/>
    </source>
</evidence>
<evidence type="ECO:0000256" key="5">
    <source>
        <dbReference type="ARBA" id="ARBA00023002"/>
    </source>
</evidence>
<dbReference type="Gene3D" id="3.40.50.720">
    <property type="entry name" value="NAD(P)-binding Rossmann-like Domain"/>
    <property type="match status" value="1"/>
</dbReference>
<dbReference type="InterPro" id="IPR006076">
    <property type="entry name" value="FAD-dep_OxRdtase"/>
</dbReference>
<dbReference type="GO" id="GO:0003884">
    <property type="term" value="F:D-amino-acid oxidase activity"/>
    <property type="evidence" value="ECO:0007669"/>
    <property type="project" value="InterPro"/>
</dbReference>
<dbReference type="GO" id="GO:0019478">
    <property type="term" value="P:D-amino acid catabolic process"/>
    <property type="evidence" value="ECO:0007669"/>
    <property type="project" value="TreeGrafter"/>
</dbReference>
<dbReference type="PANTHER" id="PTHR11530:SF30">
    <property type="entry name" value="FAD DEPENDENT OXIDOREDUCTASE DOMAIN-CONTAINING PROTEIN"/>
    <property type="match status" value="1"/>
</dbReference>
<comment type="similarity">
    <text evidence="2">Belongs to the DAMOX/DASOX family.</text>
</comment>
<accession>A0A427XML2</accession>
<evidence type="ECO:0000256" key="2">
    <source>
        <dbReference type="ARBA" id="ARBA00006730"/>
    </source>
</evidence>
<sequence>MAPVSSVSGPLAKDTIVVVGSGVIGLTTALILARRGYKVEIIARNLPSDHLSQDWASPWAQGANWCPFSSDPDVCRWETEGLARIKELIPTGLAMELPILRYAPNEDGLHKHWYKDVAADYRQLPASECPNGSVGVAFTSVSVNVPVYLRWLEAQAKALGVKIRRAELRALSDAVRRNTVAVVNATGLGALKLADVQDSNVEPIRGQIVVVRAPVKRCVMDSSLAHVDPTRSTYIIPRPNSGGETICGGCYEVGSWERKADPAFSRKILENCLARVPELSKDGTVEGIEIVRECVGFRPSRAGGPRLERENRKINGHDVAYVHAYGIGPAGYQASWGMAKEAADLVGGAVLDFGNKRKAKL</sequence>
<dbReference type="Pfam" id="PF01266">
    <property type="entry name" value="DAO"/>
    <property type="match status" value="1"/>
</dbReference>
<dbReference type="InterPro" id="IPR023209">
    <property type="entry name" value="DAO"/>
</dbReference>
<dbReference type="Proteomes" id="UP000279236">
    <property type="component" value="Unassembled WGS sequence"/>
</dbReference>
<dbReference type="AlphaFoldDB" id="A0A427XML2"/>
<reference evidence="9 10" key="1">
    <citation type="submission" date="2018-11" db="EMBL/GenBank/DDBJ databases">
        <title>Genome sequence of Apiotrichum porosum DSM 27194.</title>
        <authorList>
            <person name="Aliyu H."/>
            <person name="Gorte O."/>
            <person name="Ochsenreither K."/>
        </authorList>
    </citation>
    <scope>NUCLEOTIDE SEQUENCE [LARGE SCALE GENOMIC DNA]</scope>
    <source>
        <strain evidence="9 10">DSM 27194</strain>
    </source>
</reference>
<dbReference type="RefSeq" id="XP_028475066.1">
    <property type="nucleotide sequence ID" value="XM_028624898.1"/>
</dbReference>
<dbReference type="GO" id="GO:0071949">
    <property type="term" value="F:FAD binding"/>
    <property type="evidence" value="ECO:0007669"/>
    <property type="project" value="InterPro"/>
</dbReference>
<name>A0A427XML2_9TREE</name>
<dbReference type="OrthoDB" id="2015447at2759"/>
<dbReference type="Gene3D" id="3.30.9.10">
    <property type="entry name" value="D-Amino Acid Oxidase, subunit A, domain 2"/>
    <property type="match status" value="1"/>
</dbReference>
<comment type="cofactor">
    <cofactor evidence="1 6">
        <name>FAD</name>
        <dbReference type="ChEBI" id="CHEBI:57692"/>
    </cofactor>
</comment>
<keyword evidence="7" id="KW-1133">Transmembrane helix</keyword>
<evidence type="ECO:0000256" key="3">
    <source>
        <dbReference type="ARBA" id="ARBA00022630"/>
    </source>
</evidence>
<keyword evidence="10" id="KW-1185">Reference proteome</keyword>
<dbReference type="SUPFAM" id="SSF51971">
    <property type="entry name" value="Nucleotide-binding domain"/>
    <property type="match status" value="1"/>
</dbReference>
<feature type="binding site" evidence="6">
    <location>
        <position position="186"/>
    </location>
    <ligand>
        <name>FAD</name>
        <dbReference type="ChEBI" id="CHEBI:57692"/>
    </ligand>
</feature>
<feature type="transmembrane region" description="Helical" evidence="7">
    <location>
        <begin position="15"/>
        <end position="33"/>
    </location>
</feature>
<evidence type="ECO:0000256" key="4">
    <source>
        <dbReference type="ARBA" id="ARBA00022827"/>
    </source>
</evidence>
<dbReference type="STRING" id="105984.A0A427XML2"/>
<evidence type="ECO:0000313" key="9">
    <source>
        <dbReference type="EMBL" id="RSH79957.1"/>
    </source>
</evidence>
<protein>
    <recommendedName>
        <fullName evidence="8">FAD dependent oxidoreductase domain-containing protein</fullName>
    </recommendedName>
</protein>
<feature type="binding site" evidence="6">
    <location>
        <position position="298"/>
    </location>
    <ligand>
        <name>D-dopa</name>
        <dbReference type="ChEBI" id="CHEBI:149689"/>
    </ligand>
</feature>
<dbReference type="SUPFAM" id="SSF54373">
    <property type="entry name" value="FAD-linked reductases, C-terminal domain"/>
    <property type="match status" value="1"/>
</dbReference>
<evidence type="ECO:0000313" key="10">
    <source>
        <dbReference type="Proteomes" id="UP000279236"/>
    </source>
</evidence>
<organism evidence="9 10">
    <name type="scientific">Apiotrichum porosum</name>
    <dbReference type="NCBI Taxonomy" id="105984"/>
    <lineage>
        <taxon>Eukaryota</taxon>
        <taxon>Fungi</taxon>
        <taxon>Dikarya</taxon>
        <taxon>Basidiomycota</taxon>
        <taxon>Agaricomycotina</taxon>
        <taxon>Tremellomycetes</taxon>
        <taxon>Trichosporonales</taxon>
        <taxon>Trichosporonaceae</taxon>
        <taxon>Apiotrichum</taxon>
    </lineage>
</organism>
<keyword evidence="7" id="KW-0812">Transmembrane</keyword>
<dbReference type="GeneID" id="39594171"/>
<keyword evidence="5" id="KW-0560">Oxidoreductase</keyword>
<comment type="caution">
    <text evidence="9">The sequence shown here is derived from an EMBL/GenBank/DDBJ whole genome shotgun (WGS) entry which is preliminary data.</text>
</comment>
<evidence type="ECO:0000259" key="8">
    <source>
        <dbReference type="Pfam" id="PF01266"/>
    </source>
</evidence>
<dbReference type="EMBL" id="RSCE01000009">
    <property type="protein sequence ID" value="RSH79957.1"/>
    <property type="molecule type" value="Genomic_DNA"/>
</dbReference>
<dbReference type="PANTHER" id="PTHR11530">
    <property type="entry name" value="D-AMINO ACID OXIDASE"/>
    <property type="match status" value="1"/>
</dbReference>